<dbReference type="EMBL" id="QFYS01000003">
    <property type="protein sequence ID" value="RAK66565.1"/>
    <property type="molecule type" value="Genomic_DNA"/>
</dbReference>
<feature type="transmembrane region" description="Helical" evidence="1">
    <location>
        <begin position="65"/>
        <end position="91"/>
    </location>
</feature>
<keyword evidence="1" id="KW-1133">Transmembrane helix</keyword>
<proteinExistence type="predicted"/>
<dbReference type="AlphaFoldDB" id="A0A328BIS8"/>
<name>A0A328BIS8_9CAUL</name>
<accession>A0A328BIS8</accession>
<gene>
    <name evidence="2" type="ORF">DJ019_10020</name>
</gene>
<feature type="transmembrane region" description="Helical" evidence="1">
    <location>
        <begin position="111"/>
        <end position="131"/>
    </location>
</feature>
<dbReference type="Proteomes" id="UP000249524">
    <property type="component" value="Unassembled WGS sequence"/>
</dbReference>
<evidence type="ECO:0000256" key="1">
    <source>
        <dbReference type="SAM" id="Phobius"/>
    </source>
</evidence>
<feature type="transmembrane region" description="Helical" evidence="1">
    <location>
        <begin position="20"/>
        <end position="53"/>
    </location>
</feature>
<evidence type="ECO:0008006" key="4">
    <source>
        <dbReference type="Google" id="ProtNLM"/>
    </source>
</evidence>
<evidence type="ECO:0000313" key="3">
    <source>
        <dbReference type="Proteomes" id="UP000249524"/>
    </source>
</evidence>
<sequence length="429" mass="45898">MVQYTGILFFNRQLTGRASLAVAVLSIPLLYSFIFTWGFMNFLLGLGLVFWGAGWWLLARDKPRIAIPVACVIAIAIFLTHGVAFALYGLLLGGLELGIFATAARRSLADLMRSMLALAVQAIAPAILFAISPTSGNPQGLTNADEAVRRLASQGALNDRMLELIWYRLTTVVRVAEGPSFAFDLVAAGLVTITLALLFMRKSVTLPRLVWPALAIGALLVLITPPALFGVGYVSDRMPLFLAMLAVASLRFSEMRTDRVAAALTMGLAALVAVRLAALTVAWQPYRDDLAAFRRVAEHIPPHSLVGFVNLANDHRIDGSSRCEMYGPLLIPLAGQATPIFAFGTQQPITIVGPLKAAISALPPPSGSRSGLFRGQRRIAAMAQAGKFEFALICAPERLSAPLPASAVLTAQEGRFALIRLSGAPAAQR</sequence>
<feature type="transmembrane region" description="Helical" evidence="1">
    <location>
        <begin position="260"/>
        <end position="283"/>
    </location>
</feature>
<comment type="caution">
    <text evidence="2">The sequence shown here is derived from an EMBL/GenBank/DDBJ whole genome shotgun (WGS) entry which is preliminary data.</text>
</comment>
<protein>
    <recommendedName>
        <fullName evidence="4">Glycosyltransferase RgtA/B/C/D-like domain-containing protein</fullName>
    </recommendedName>
</protein>
<keyword evidence="3" id="KW-1185">Reference proteome</keyword>
<feature type="transmembrane region" description="Helical" evidence="1">
    <location>
        <begin position="209"/>
        <end position="231"/>
    </location>
</feature>
<organism evidence="2 3">
    <name type="scientific">Phenylobacterium kunshanense</name>
    <dbReference type="NCBI Taxonomy" id="1445034"/>
    <lineage>
        <taxon>Bacteria</taxon>
        <taxon>Pseudomonadati</taxon>
        <taxon>Pseudomonadota</taxon>
        <taxon>Alphaproteobacteria</taxon>
        <taxon>Caulobacterales</taxon>
        <taxon>Caulobacteraceae</taxon>
        <taxon>Phenylobacterium</taxon>
    </lineage>
</organism>
<reference evidence="2 3" key="1">
    <citation type="submission" date="2018-05" db="EMBL/GenBank/DDBJ databases">
        <authorList>
            <person name="Lanie J.A."/>
            <person name="Ng W.-L."/>
            <person name="Kazmierczak K.M."/>
            <person name="Andrzejewski T.M."/>
            <person name="Davidsen T.M."/>
            <person name="Wayne K.J."/>
            <person name="Tettelin H."/>
            <person name="Glass J.I."/>
            <person name="Rusch D."/>
            <person name="Podicherti R."/>
            <person name="Tsui H.-C.T."/>
            <person name="Winkler M.E."/>
        </authorList>
    </citation>
    <scope>NUCLEOTIDE SEQUENCE [LARGE SCALE GENOMIC DNA]</scope>
    <source>
        <strain evidence="2 3">BUT-10</strain>
    </source>
</reference>
<keyword evidence="1" id="KW-0812">Transmembrane</keyword>
<evidence type="ECO:0000313" key="2">
    <source>
        <dbReference type="EMBL" id="RAK66565.1"/>
    </source>
</evidence>
<keyword evidence="1" id="KW-0472">Membrane</keyword>
<feature type="transmembrane region" description="Helical" evidence="1">
    <location>
        <begin position="181"/>
        <end position="200"/>
    </location>
</feature>